<feature type="domain" description="Major facilitator superfamily (MFS) profile" evidence="8">
    <location>
        <begin position="28"/>
        <end position="413"/>
    </location>
</feature>
<sequence length="429" mass="43875">MRIVIGFSRRSGASQPGSFATFATFPSAVRLLVINQFGVNLGFYMLVPYLAYVIADDFGHGVVFAGLVLGLRTLSQQGMFLLGGTATDRLGARPVIIAGCALRAVGFGLLAVGGVSALLIAGAMVSGLAGALFNPAVRAYIAESAADRRAEAFAHFTVAANAGMLVGPLVGMAFLAVDFRLVAVVASAVFLLLTVAQARNLPPQPVAPTGDTVLADWRTAVTDVRFVLFALAGSSLFALHNQLYLLLPLRANAALGGSAGIAIVFAVATVVSLTVQIPLTRLLARRVGAHRAIWLGLATIATGFATVPALPSSSGPAAVVPVLICAACLSLGMAMAQPFVLERIAEHARTGLTGTYYGLFYLVSGLAAAGSSVAVGALSDDDGSGTGAWLLCTLAGGACALLAACRVTSPRPRPVAAPAVYTTHQGRNR</sequence>
<dbReference type="PANTHER" id="PTHR23517">
    <property type="entry name" value="RESISTANCE PROTEIN MDTM, PUTATIVE-RELATED-RELATED"/>
    <property type="match status" value="1"/>
</dbReference>
<feature type="transmembrane region" description="Helical" evidence="7">
    <location>
        <begin position="292"/>
        <end position="311"/>
    </location>
</feature>
<dbReference type="AlphaFoldDB" id="A0A7K3LX24"/>
<feature type="transmembrane region" description="Helical" evidence="7">
    <location>
        <begin position="356"/>
        <end position="375"/>
    </location>
</feature>
<evidence type="ECO:0000256" key="7">
    <source>
        <dbReference type="SAM" id="Phobius"/>
    </source>
</evidence>
<keyword evidence="10" id="KW-1185">Reference proteome</keyword>
<feature type="transmembrane region" description="Helical" evidence="7">
    <location>
        <begin position="226"/>
        <end position="247"/>
    </location>
</feature>
<feature type="transmembrane region" description="Helical" evidence="7">
    <location>
        <begin position="153"/>
        <end position="175"/>
    </location>
</feature>
<dbReference type="InterPro" id="IPR011701">
    <property type="entry name" value="MFS"/>
</dbReference>
<proteinExistence type="predicted"/>
<dbReference type="PROSITE" id="PS50850">
    <property type="entry name" value="MFS"/>
    <property type="match status" value="1"/>
</dbReference>
<dbReference type="Proteomes" id="UP000460435">
    <property type="component" value="Unassembled WGS sequence"/>
</dbReference>
<organism evidence="9 10">
    <name type="scientific">Phytoactinopolyspora mesophila</name>
    <dbReference type="NCBI Taxonomy" id="2650750"/>
    <lineage>
        <taxon>Bacteria</taxon>
        <taxon>Bacillati</taxon>
        <taxon>Actinomycetota</taxon>
        <taxon>Actinomycetes</taxon>
        <taxon>Jiangellales</taxon>
        <taxon>Jiangellaceae</taxon>
        <taxon>Phytoactinopolyspora</taxon>
    </lineage>
</organism>
<dbReference type="EMBL" id="WLZY01000001">
    <property type="protein sequence ID" value="NDL55510.1"/>
    <property type="molecule type" value="Genomic_DNA"/>
</dbReference>
<keyword evidence="4 7" id="KW-0812">Transmembrane</keyword>
<dbReference type="Gene3D" id="1.20.1250.20">
    <property type="entry name" value="MFS general substrate transporter like domains"/>
    <property type="match status" value="1"/>
</dbReference>
<feature type="transmembrane region" description="Helical" evidence="7">
    <location>
        <begin position="259"/>
        <end position="280"/>
    </location>
</feature>
<evidence type="ECO:0000256" key="5">
    <source>
        <dbReference type="ARBA" id="ARBA00022989"/>
    </source>
</evidence>
<dbReference type="InterPro" id="IPR036259">
    <property type="entry name" value="MFS_trans_sf"/>
</dbReference>
<feature type="transmembrane region" description="Helical" evidence="7">
    <location>
        <begin position="118"/>
        <end position="141"/>
    </location>
</feature>
<accession>A0A7K3LX24</accession>
<evidence type="ECO:0000313" key="10">
    <source>
        <dbReference type="Proteomes" id="UP000460435"/>
    </source>
</evidence>
<dbReference type="InterPro" id="IPR020846">
    <property type="entry name" value="MFS_dom"/>
</dbReference>
<feature type="transmembrane region" description="Helical" evidence="7">
    <location>
        <begin position="317"/>
        <end position="336"/>
    </location>
</feature>
<dbReference type="SUPFAM" id="SSF103473">
    <property type="entry name" value="MFS general substrate transporter"/>
    <property type="match status" value="1"/>
</dbReference>
<comment type="caution">
    <text evidence="9">The sequence shown here is derived from an EMBL/GenBank/DDBJ whole genome shotgun (WGS) entry which is preliminary data.</text>
</comment>
<name>A0A7K3LX24_9ACTN</name>
<dbReference type="RefSeq" id="WP_162448223.1">
    <property type="nucleotide sequence ID" value="NZ_WLZY01000001.1"/>
</dbReference>
<keyword evidence="6 7" id="KW-0472">Membrane</keyword>
<evidence type="ECO:0000256" key="6">
    <source>
        <dbReference type="ARBA" id="ARBA00023136"/>
    </source>
</evidence>
<dbReference type="PANTHER" id="PTHR23517:SF2">
    <property type="entry name" value="MULTIDRUG RESISTANCE PROTEIN MDTH"/>
    <property type="match status" value="1"/>
</dbReference>
<keyword evidence="2" id="KW-0813">Transport</keyword>
<evidence type="ECO:0000256" key="1">
    <source>
        <dbReference type="ARBA" id="ARBA00004651"/>
    </source>
</evidence>
<feature type="transmembrane region" description="Helical" evidence="7">
    <location>
        <begin position="37"/>
        <end position="55"/>
    </location>
</feature>
<evidence type="ECO:0000259" key="8">
    <source>
        <dbReference type="PROSITE" id="PS50850"/>
    </source>
</evidence>
<keyword evidence="5 7" id="KW-1133">Transmembrane helix</keyword>
<dbReference type="Pfam" id="PF07690">
    <property type="entry name" value="MFS_1"/>
    <property type="match status" value="1"/>
</dbReference>
<evidence type="ECO:0000256" key="2">
    <source>
        <dbReference type="ARBA" id="ARBA00022448"/>
    </source>
</evidence>
<dbReference type="GO" id="GO:0005886">
    <property type="term" value="C:plasma membrane"/>
    <property type="evidence" value="ECO:0007669"/>
    <property type="project" value="UniProtKB-SubCell"/>
</dbReference>
<protein>
    <submittedName>
        <fullName evidence="9">MFS transporter</fullName>
    </submittedName>
</protein>
<reference evidence="9 10" key="1">
    <citation type="submission" date="2019-11" db="EMBL/GenBank/DDBJ databases">
        <authorList>
            <person name="Li X.-J."/>
            <person name="Feng X.-M."/>
        </authorList>
    </citation>
    <scope>NUCLEOTIDE SEQUENCE [LARGE SCALE GENOMIC DNA]</scope>
    <source>
        <strain evidence="9 10">XMNu-373</strain>
    </source>
</reference>
<feature type="transmembrane region" description="Helical" evidence="7">
    <location>
        <begin position="181"/>
        <end position="198"/>
    </location>
</feature>
<keyword evidence="3" id="KW-1003">Cell membrane</keyword>
<gene>
    <name evidence="9" type="ORF">F7O44_00330</name>
</gene>
<dbReference type="InterPro" id="IPR050171">
    <property type="entry name" value="MFS_Transporters"/>
</dbReference>
<evidence type="ECO:0000256" key="3">
    <source>
        <dbReference type="ARBA" id="ARBA00022475"/>
    </source>
</evidence>
<dbReference type="GO" id="GO:0022857">
    <property type="term" value="F:transmembrane transporter activity"/>
    <property type="evidence" value="ECO:0007669"/>
    <property type="project" value="InterPro"/>
</dbReference>
<comment type="subcellular location">
    <subcellularLocation>
        <location evidence="1">Cell membrane</location>
        <topology evidence="1">Multi-pass membrane protein</topology>
    </subcellularLocation>
</comment>
<feature type="transmembrane region" description="Helical" evidence="7">
    <location>
        <begin position="387"/>
        <end position="405"/>
    </location>
</feature>
<evidence type="ECO:0000313" key="9">
    <source>
        <dbReference type="EMBL" id="NDL55510.1"/>
    </source>
</evidence>
<evidence type="ECO:0000256" key="4">
    <source>
        <dbReference type="ARBA" id="ARBA00022692"/>
    </source>
</evidence>